<dbReference type="SUPFAM" id="SSF52042">
    <property type="entry name" value="Ribosomal protein L32e"/>
    <property type="match status" value="1"/>
</dbReference>
<dbReference type="Pfam" id="PF04526">
    <property type="entry name" value="DUF568"/>
    <property type="match status" value="1"/>
</dbReference>
<reference evidence="6" key="2">
    <citation type="submission" date="2021-12" db="EMBL/GenBank/DDBJ databases">
        <title>Resequencing data analysis of finger millet.</title>
        <authorList>
            <person name="Hatakeyama M."/>
            <person name="Aluri S."/>
            <person name="Balachadran M.T."/>
            <person name="Sivarajan S.R."/>
            <person name="Poveda L."/>
            <person name="Shimizu-Inatsugi R."/>
            <person name="Schlapbach R."/>
            <person name="Sreeman S.M."/>
            <person name="Shimizu K.K."/>
        </authorList>
    </citation>
    <scope>NUCLEOTIDE SEQUENCE</scope>
</reference>
<dbReference type="CDD" id="cd09629">
    <property type="entry name" value="DOMON_CIL1_like"/>
    <property type="match status" value="1"/>
</dbReference>
<evidence type="ECO:0000313" key="7">
    <source>
        <dbReference type="Proteomes" id="UP001054889"/>
    </source>
</evidence>
<dbReference type="GO" id="GO:0003735">
    <property type="term" value="F:structural constituent of ribosome"/>
    <property type="evidence" value="ECO:0007669"/>
    <property type="project" value="InterPro"/>
</dbReference>
<keyword evidence="3" id="KW-0687">Ribonucleoprotein</keyword>
<dbReference type="SMART" id="SM01393">
    <property type="entry name" value="Ribosomal_L32e"/>
    <property type="match status" value="1"/>
</dbReference>
<organism evidence="6 7">
    <name type="scientific">Eleusine coracana subsp. coracana</name>
    <dbReference type="NCBI Taxonomy" id="191504"/>
    <lineage>
        <taxon>Eukaryota</taxon>
        <taxon>Viridiplantae</taxon>
        <taxon>Streptophyta</taxon>
        <taxon>Embryophyta</taxon>
        <taxon>Tracheophyta</taxon>
        <taxon>Spermatophyta</taxon>
        <taxon>Magnoliopsida</taxon>
        <taxon>Liliopsida</taxon>
        <taxon>Poales</taxon>
        <taxon>Poaceae</taxon>
        <taxon>PACMAD clade</taxon>
        <taxon>Chloridoideae</taxon>
        <taxon>Cynodonteae</taxon>
        <taxon>Eleusininae</taxon>
        <taxon>Eleusine</taxon>
    </lineage>
</organism>
<dbReference type="InterPro" id="IPR005018">
    <property type="entry name" value="DOMON_domain"/>
</dbReference>
<dbReference type="PROSITE" id="PS50836">
    <property type="entry name" value="DOMON"/>
    <property type="match status" value="1"/>
</dbReference>
<evidence type="ECO:0000256" key="3">
    <source>
        <dbReference type="ARBA" id="ARBA00023274"/>
    </source>
</evidence>
<dbReference type="PANTHER" id="PTHR23413">
    <property type="entry name" value="60S RIBOSOMAL PROTEIN L32 AND DNA-DIRECTED RNA POLYMERASE II, SUBUNIT N"/>
    <property type="match status" value="1"/>
</dbReference>
<feature type="domain" description="DOMON" evidence="5">
    <location>
        <begin position="23"/>
        <end position="143"/>
    </location>
</feature>
<evidence type="ECO:0000256" key="2">
    <source>
        <dbReference type="ARBA" id="ARBA00022980"/>
    </source>
</evidence>
<dbReference type="InterPro" id="IPR045265">
    <property type="entry name" value="AIR12_DOMON"/>
</dbReference>
<proteinExistence type="inferred from homology"/>
<evidence type="ECO:0000259" key="5">
    <source>
        <dbReference type="PROSITE" id="PS50836"/>
    </source>
</evidence>
<dbReference type="PANTHER" id="PTHR23413:SF1">
    <property type="entry name" value="RIBOSOMAL PROTEIN L32"/>
    <property type="match status" value="1"/>
</dbReference>
<reference evidence="6" key="1">
    <citation type="journal article" date="2018" name="DNA Res.">
        <title>Multiple hybrid de novo genome assembly of finger millet, an orphan allotetraploid crop.</title>
        <authorList>
            <person name="Hatakeyama M."/>
            <person name="Aluri S."/>
            <person name="Balachadran M.T."/>
            <person name="Sivarajan S.R."/>
            <person name="Patrignani A."/>
            <person name="Gruter S."/>
            <person name="Poveda L."/>
            <person name="Shimizu-Inatsugi R."/>
            <person name="Baeten J."/>
            <person name="Francoijs K.J."/>
            <person name="Nataraja K.N."/>
            <person name="Reddy Y.A.N."/>
            <person name="Phadnis S."/>
            <person name="Ravikumar R.L."/>
            <person name="Schlapbach R."/>
            <person name="Sreeman S.M."/>
            <person name="Shimizu K.K."/>
        </authorList>
    </citation>
    <scope>NUCLEOTIDE SEQUENCE</scope>
</reference>
<dbReference type="GO" id="GO:0022625">
    <property type="term" value="C:cytosolic large ribosomal subunit"/>
    <property type="evidence" value="ECO:0007669"/>
    <property type="project" value="TreeGrafter"/>
</dbReference>
<keyword evidence="7" id="KW-1185">Reference proteome</keyword>
<dbReference type="CDD" id="cd00513">
    <property type="entry name" value="Ribosomal_L32_L32e"/>
    <property type="match status" value="1"/>
</dbReference>
<evidence type="ECO:0000256" key="1">
    <source>
        <dbReference type="ARBA" id="ARBA00008431"/>
    </source>
</evidence>
<sequence>MRSSRRAGATRTATAPLHRAGRLGATLHWAYDPKSATLSVAFAARPAAPGGWVAWAVNPTGDGMAGAQALVAFKSAAGGPYVVRTYNVTGYTALPASSTPIAFKATDLAADESAAAGGKVIRLYGKLQLKKGTKVVNHIWQVGSAVTNGAPAKHAFAKENLDAKGKLALVAGVSVASAPAPAAVGSSSYPAKAGGGSGNPAPSGGKKSAATHVSAPMAVPLLTKKIVKKRVKQFKRPHHDRYICLKTSWRRPKGIDSRVRRKFKGCTLMPNIGYGSDKKTRHYLPNKFKKFVVHNASELELLMMHNSILFAYSSSSANRTYCAEIAHNVSTRKRKEIVERAAQLDIVVTNKLARLRSQEDE</sequence>
<accession>A0AAV5CK04</accession>
<keyword evidence="2" id="KW-0689">Ribosomal protein</keyword>
<comment type="caution">
    <text evidence="6">The sequence shown here is derived from an EMBL/GenBank/DDBJ whole genome shotgun (WGS) entry which is preliminary data.</text>
</comment>
<name>A0AAV5CK04_ELECO</name>
<dbReference type="Pfam" id="PF01655">
    <property type="entry name" value="Ribosomal_L32e"/>
    <property type="match status" value="1"/>
</dbReference>
<gene>
    <name evidence="6" type="primary">ga15367</name>
    <name evidence="6" type="ORF">PR202_ga15367</name>
</gene>
<protein>
    <recommendedName>
        <fullName evidence="5">DOMON domain-containing protein</fullName>
    </recommendedName>
</protein>
<dbReference type="EMBL" id="BQKI01000007">
    <property type="protein sequence ID" value="GJM98364.1"/>
    <property type="molecule type" value="Genomic_DNA"/>
</dbReference>
<dbReference type="Proteomes" id="UP001054889">
    <property type="component" value="Unassembled WGS sequence"/>
</dbReference>
<dbReference type="InterPro" id="IPR036351">
    <property type="entry name" value="Ribosomal_eL32_sf"/>
</dbReference>
<comment type="similarity">
    <text evidence="1">Belongs to the eukaryotic ribosomal protein eL32 family.</text>
</comment>
<feature type="region of interest" description="Disordered" evidence="4">
    <location>
        <begin position="186"/>
        <end position="210"/>
    </location>
</feature>
<dbReference type="InterPro" id="IPR001515">
    <property type="entry name" value="Ribosomal_eL32"/>
</dbReference>
<evidence type="ECO:0000313" key="6">
    <source>
        <dbReference type="EMBL" id="GJM98364.1"/>
    </source>
</evidence>
<dbReference type="AlphaFoldDB" id="A0AAV5CK04"/>
<feature type="compositionally biased region" description="Low complexity" evidence="4">
    <location>
        <begin position="199"/>
        <end position="208"/>
    </location>
</feature>
<dbReference type="GO" id="GO:0006412">
    <property type="term" value="P:translation"/>
    <property type="evidence" value="ECO:0007669"/>
    <property type="project" value="InterPro"/>
</dbReference>
<evidence type="ECO:0000256" key="4">
    <source>
        <dbReference type="SAM" id="MobiDB-lite"/>
    </source>
</evidence>